<dbReference type="EC" id="3.5.1.44" evidence="3"/>
<sequence length="158" mass="17000">MARKIAVGMAEYRVSNDPEDVLCVLGLGSCVGVCLYDPVRRIGGMVHVLLPEHLPGQSNPFKFADTAVPALLAEVEKAGANRRNIFAKISGGAKMFSGADTLFDIGKRNAEAVKEALKVLGIPLKGEDVGGNRGRSIFFYLEDGRLEIKILGRDVMVI</sequence>
<evidence type="ECO:0000256" key="2">
    <source>
        <dbReference type="ARBA" id="ARBA00022801"/>
    </source>
</evidence>
<evidence type="ECO:0000313" key="4">
    <source>
        <dbReference type="EMBL" id="HGY39609.1"/>
    </source>
</evidence>
<gene>
    <name evidence="3" type="primary">cheD</name>
    <name evidence="4" type="ORF">ENW11_07395</name>
</gene>
<dbReference type="PANTHER" id="PTHR35147:SF1">
    <property type="entry name" value="CHEMORECEPTOR GLUTAMINE DEAMIDASE CHED-RELATED"/>
    <property type="match status" value="1"/>
</dbReference>
<comment type="similarity">
    <text evidence="3">Belongs to the CheD family.</text>
</comment>
<dbReference type="Gene3D" id="3.30.1330.200">
    <property type="match status" value="1"/>
</dbReference>
<reference evidence="4" key="1">
    <citation type="journal article" date="2020" name="mSystems">
        <title>Genome- and Community-Level Interaction Insights into Carbon Utilization and Element Cycling Functions of Hydrothermarchaeota in Hydrothermal Sediment.</title>
        <authorList>
            <person name="Zhou Z."/>
            <person name="Liu Y."/>
            <person name="Xu W."/>
            <person name="Pan J."/>
            <person name="Luo Z.H."/>
            <person name="Li M."/>
        </authorList>
    </citation>
    <scope>NUCLEOTIDE SEQUENCE [LARGE SCALE GENOMIC DNA]</scope>
    <source>
        <strain evidence="4">SpSt-82</strain>
    </source>
</reference>
<evidence type="ECO:0000256" key="3">
    <source>
        <dbReference type="HAMAP-Rule" id="MF_01440"/>
    </source>
</evidence>
<keyword evidence="1 3" id="KW-0145">Chemotaxis</keyword>
<dbReference type="GO" id="GO:0050568">
    <property type="term" value="F:protein-glutamine glutaminase activity"/>
    <property type="evidence" value="ECO:0007669"/>
    <property type="project" value="UniProtKB-UniRule"/>
</dbReference>
<dbReference type="AlphaFoldDB" id="A0A7V4THX6"/>
<dbReference type="SUPFAM" id="SSF64438">
    <property type="entry name" value="CNF1/YfiH-like putative cysteine hydrolases"/>
    <property type="match status" value="1"/>
</dbReference>
<organism evidence="4">
    <name type="scientific">Candidatus Caldatribacterium saccharofermentans</name>
    <dbReference type="NCBI Taxonomy" id="1454753"/>
    <lineage>
        <taxon>Bacteria</taxon>
        <taxon>Pseudomonadati</taxon>
        <taxon>Atribacterota</taxon>
        <taxon>Atribacteria</taxon>
        <taxon>Atribacterales</taxon>
        <taxon>Candidatus Caldatribacteriaceae</taxon>
        <taxon>Candidatus Caldatribacterium</taxon>
    </lineage>
</organism>
<comment type="catalytic activity">
    <reaction evidence="3">
        <text>L-glutaminyl-[protein] + H2O = L-glutamyl-[protein] + NH4(+)</text>
        <dbReference type="Rhea" id="RHEA:16441"/>
        <dbReference type="Rhea" id="RHEA-COMP:10207"/>
        <dbReference type="Rhea" id="RHEA-COMP:10208"/>
        <dbReference type="ChEBI" id="CHEBI:15377"/>
        <dbReference type="ChEBI" id="CHEBI:28938"/>
        <dbReference type="ChEBI" id="CHEBI:29973"/>
        <dbReference type="ChEBI" id="CHEBI:30011"/>
        <dbReference type="EC" id="3.5.1.44"/>
    </reaction>
</comment>
<dbReference type="Pfam" id="PF03975">
    <property type="entry name" value="CheD"/>
    <property type="match status" value="1"/>
</dbReference>
<dbReference type="EMBL" id="DTIY01000051">
    <property type="protein sequence ID" value="HGY39609.1"/>
    <property type="molecule type" value="Genomic_DNA"/>
</dbReference>
<dbReference type="InterPro" id="IPR011324">
    <property type="entry name" value="Cytotoxic_necrot_fac-like_cat"/>
</dbReference>
<evidence type="ECO:0000256" key="1">
    <source>
        <dbReference type="ARBA" id="ARBA00022500"/>
    </source>
</evidence>
<dbReference type="GO" id="GO:0006935">
    <property type="term" value="P:chemotaxis"/>
    <property type="evidence" value="ECO:0007669"/>
    <property type="project" value="UniProtKB-UniRule"/>
</dbReference>
<comment type="function">
    <text evidence="3">Probably deamidates glutamine residues to glutamate on methyl-accepting chemotaxis receptors (MCPs), playing an important role in chemotaxis.</text>
</comment>
<dbReference type="HAMAP" id="MF_01440">
    <property type="entry name" value="CheD"/>
    <property type="match status" value="1"/>
</dbReference>
<name>A0A7V4THX6_9BACT</name>
<proteinExistence type="inferred from homology"/>
<accession>A0A7V4THX6</accession>
<keyword evidence="2 3" id="KW-0378">Hydrolase</keyword>
<protein>
    <recommendedName>
        <fullName evidence="3">Probable chemoreceptor glutamine deamidase CheD</fullName>
        <ecNumber evidence="3">3.5.1.44</ecNumber>
    </recommendedName>
</protein>
<dbReference type="PANTHER" id="PTHR35147">
    <property type="entry name" value="CHEMORECEPTOR GLUTAMINE DEAMIDASE CHED-RELATED"/>
    <property type="match status" value="1"/>
</dbReference>
<dbReference type="CDD" id="cd16352">
    <property type="entry name" value="CheD"/>
    <property type="match status" value="1"/>
</dbReference>
<dbReference type="InterPro" id="IPR005659">
    <property type="entry name" value="Chemorcpt_Glu_NH3ase_CheD"/>
</dbReference>
<dbReference type="InterPro" id="IPR038592">
    <property type="entry name" value="CheD-like_sf"/>
</dbReference>
<comment type="caution">
    <text evidence="4">The sequence shown here is derived from an EMBL/GenBank/DDBJ whole genome shotgun (WGS) entry which is preliminary data.</text>
</comment>